<dbReference type="Proteomes" id="UP000500857">
    <property type="component" value="Chromosome"/>
</dbReference>
<sequence>MIHEVFPVIYSTLNAEALVDRVLACYPLDPVRRCQFWHRGLSDVYVVETSRQMYVLRVSHYHWRSKSEIDFELELLDFLDRHHLPVAAPLTTIAGDLSVTIAAPEGDRYAALFPYAPGTVPVGDFNPTQSFAIGETLAKIHQICQKFRPRAVRQSLTPDYLLEDALEAIAPFLKHRPHDLQQLREAIGAIEARLAELPQHSPFWTVCWGDPHSGNVHFTPSGQMTLFDFDQCGYGWRAFDIAKFWQVSLRAGTSKAVRQAFLEGYQGVEPLSQRELDGLQSLTQMAHLWMWSINLHNARLYNYSRLDESYFTQRLEHLKLLRSSSWQLF</sequence>
<dbReference type="PANTHER" id="PTHR21064:SF6">
    <property type="entry name" value="AMINOGLYCOSIDE PHOSPHOTRANSFERASE DOMAIN-CONTAINING PROTEIN"/>
    <property type="match status" value="1"/>
</dbReference>
<dbReference type="GO" id="GO:0009088">
    <property type="term" value="P:threonine biosynthetic process"/>
    <property type="evidence" value="ECO:0007669"/>
    <property type="project" value="TreeGrafter"/>
</dbReference>
<keyword evidence="3" id="KW-0808">Transferase</keyword>
<dbReference type="SUPFAM" id="SSF56112">
    <property type="entry name" value="Protein kinase-like (PK-like)"/>
    <property type="match status" value="1"/>
</dbReference>
<evidence type="ECO:0000259" key="2">
    <source>
        <dbReference type="Pfam" id="PF01636"/>
    </source>
</evidence>
<feature type="domain" description="Aminoglycoside phosphotransferase" evidence="2">
    <location>
        <begin position="40"/>
        <end position="268"/>
    </location>
</feature>
<dbReference type="InterPro" id="IPR002575">
    <property type="entry name" value="Aminoglycoside_PTrfase"/>
</dbReference>
<gene>
    <name evidence="3" type="ORF">HCG48_21255</name>
</gene>
<evidence type="ECO:0000256" key="1">
    <source>
        <dbReference type="ARBA" id="ARBA00038240"/>
    </source>
</evidence>
<dbReference type="PANTHER" id="PTHR21064">
    <property type="entry name" value="AMINOGLYCOSIDE PHOSPHOTRANSFERASE DOMAIN-CONTAINING PROTEIN-RELATED"/>
    <property type="match status" value="1"/>
</dbReference>
<dbReference type="Gene3D" id="3.90.1200.10">
    <property type="match status" value="1"/>
</dbReference>
<name>A0A6H1U456_9CYAN</name>
<dbReference type="Gene3D" id="3.30.200.20">
    <property type="entry name" value="Phosphorylase Kinase, domain 1"/>
    <property type="match status" value="1"/>
</dbReference>
<organism evidence="3 4">
    <name type="scientific">Oxynema aestuarii AP17</name>
    <dbReference type="NCBI Taxonomy" id="2064643"/>
    <lineage>
        <taxon>Bacteria</taxon>
        <taxon>Bacillati</taxon>
        <taxon>Cyanobacteriota</taxon>
        <taxon>Cyanophyceae</taxon>
        <taxon>Oscillatoriophycideae</taxon>
        <taxon>Oscillatoriales</taxon>
        <taxon>Oscillatoriaceae</taxon>
        <taxon>Oxynema</taxon>
        <taxon>Oxynema aestuarii</taxon>
    </lineage>
</organism>
<protein>
    <submittedName>
        <fullName evidence="3">Phosphotransferase</fullName>
    </submittedName>
</protein>
<dbReference type="GO" id="GO:0004413">
    <property type="term" value="F:homoserine kinase activity"/>
    <property type="evidence" value="ECO:0007669"/>
    <property type="project" value="TreeGrafter"/>
</dbReference>
<evidence type="ECO:0000313" key="3">
    <source>
        <dbReference type="EMBL" id="QIZ72813.1"/>
    </source>
</evidence>
<reference evidence="3 4" key="1">
    <citation type="submission" date="2020-04" db="EMBL/GenBank/DDBJ databases">
        <authorList>
            <person name="Basu S."/>
            <person name="Maruthanayagam V."/>
            <person name="Chakraborty S."/>
            <person name="Pramanik A."/>
            <person name="Mukherjee J."/>
            <person name="Brink B."/>
        </authorList>
    </citation>
    <scope>NUCLEOTIDE SEQUENCE [LARGE SCALE GENOMIC DNA]</scope>
    <source>
        <strain evidence="3 4">AP17</strain>
    </source>
</reference>
<dbReference type="RefSeq" id="WP_168570960.1">
    <property type="nucleotide sequence ID" value="NZ_CP051167.1"/>
</dbReference>
<evidence type="ECO:0000313" key="4">
    <source>
        <dbReference type="Proteomes" id="UP000500857"/>
    </source>
</evidence>
<dbReference type="Pfam" id="PF01636">
    <property type="entry name" value="APH"/>
    <property type="match status" value="1"/>
</dbReference>
<dbReference type="AlphaFoldDB" id="A0A6H1U456"/>
<dbReference type="KEGG" id="oxy:HCG48_21255"/>
<proteinExistence type="inferred from homology"/>
<dbReference type="EMBL" id="CP051167">
    <property type="protein sequence ID" value="QIZ72813.1"/>
    <property type="molecule type" value="Genomic_DNA"/>
</dbReference>
<dbReference type="InterPro" id="IPR050249">
    <property type="entry name" value="Pseudomonas-type_ThrB"/>
</dbReference>
<dbReference type="InterPro" id="IPR011009">
    <property type="entry name" value="Kinase-like_dom_sf"/>
</dbReference>
<accession>A0A6H1U456</accession>
<comment type="similarity">
    <text evidence="1">Belongs to the pseudomonas-type ThrB family.</text>
</comment>
<keyword evidence="4" id="KW-1185">Reference proteome</keyword>